<feature type="transmembrane region" description="Helical" evidence="8">
    <location>
        <begin position="174"/>
        <end position="200"/>
    </location>
</feature>
<accession>A0A819IYB0</accession>
<evidence type="ECO:0000313" key="11">
    <source>
        <dbReference type="Proteomes" id="UP000663868"/>
    </source>
</evidence>
<dbReference type="InterPro" id="IPR013248">
    <property type="entry name" value="Psh3/Shr3"/>
</dbReference>
<evidence type="ECO:0000259" key="9">
    <source>
        <dbReference type="PROSITE" id="PS50262"/>
    </source>
</evidence>
<evidence type="ECO:0000256" key="4">
    <source>
        <dbReference type="ARBA" id="ARBA00023040"/>
    </source>
</evidence>
<keyword evidence="5 8" id="KW-0472">Membrane</keyword>
<protein>
    <recommendedName>
        <fullName evidence="9">G-protein coupled receptors family 1 profile domain-containing protein</fullName>
    </recommendedName>
</protein>
<feature type="transmembrane region" description="Helical" evidence="8">
    <location>
        <begin position="18"/>
        <end position="38"/>
    </location>
</feature>
<dbReference type="GO" id="GO:0005886">
    <property type="term" value="C:plasma membrane"/>
    <property type="evidence" value="ECO:0007669"/>
    <property type="project" value="TreeGrafter"/>
</dbReference>
<feature type="transmembrane region" description="Helical" evidence="8">
    <location>
        <begin position="50"/>
        <end position="72"/>
    </location>
</feature>
<evidence type="ECO:0000256" key="6">
    <source>
        <dbReference type="ARBA" id="ARBA00023170"/>
    </source>
</evidence>
<dbReference type="Pfam" id="PF14216">
    <property type="entry name" value="DUF4326"/>
    <property type="match status" value="1"/>
</dbReference>
<keyword evidence="3 8" id="KW-1133">Transmembrane helix</keyword>
<keyword evidence="6" id="KW-0675">Receptor</keyword>
<feature type="transmembrane region" description="Helical" evidence="8">
    <location>
        <begin position="235"/>
        <end position="258"/>
    </location>
</feature>
<feature type="transmembrane region" description="Helical" evidence="8">
    <location>
        <begin position="92"/>
        <end position="113"/>
    </location>
</feature>
<gene>
    <name evidence="10" type="ORF">KXQ929_LOCUS24158</name>
</gene>
<keyword evidence="7" id="KW-0807">Transducer</keyword>
<dbReference type="PROSITE" id="PS50262">
    <property type="entry name" value="G_PROTEIN_RECEP_F1_2"/>
    <property type="match status" value="1"/>
</dbReference>
<evidence type="ECO:0000256" key="8">
    <source>
        <dbReference type="SAM" id="Phobius"/>
    </source>
</evidence>
<feature type="transmembrane region" description="Helical" evidence="8">
    <location>
        <begin position="351"/>
        <end position="369"/>
    </location>
</feature>
<feature type="transmembrane region" description="Helical" evidence="8">
    <location>
        <begin position="133"/>
        <end position="154"/>
    </location>
</feature>
<dbReference type="Proteomes" id="UP000663868">
    <property type="component" value="Unassembled WGS sequence"/>
</dbReference>
<dbReference type="SUPFAM" id="SSF81321">
    <property type="entry name" value="Family A G protein-coupled receptor-like"/>
    <property type="match status" value="1"/>
</dbReference>
<feature type="transmembrane region" description="Helical" evidence="8">
    <location>
        <begin position="376"/>
        <end position="396"/>
    </location>
</feature>
<comment type="subcellular location">
    <subcellularLocation>
        <location evidence="1">Membrane</location>
        <topology evidence="1">Multi-pass membrane protein</topology>
    </subcellularLocation>
</comment>
<dbReference type="PANTHER" id="PTHR24243">
    <property type="entry name" value="G-PROTEIN COUPLED RECEPTOR"/>
    <property type="match status" value="1"/>
</dbReference>
<evidence type="ECO:0000256" key="5">
    <source>
        <dbReference type="ARBA" id="ARBA00023136"/>
    </source>
</evidence>
<name>A0A819IYB0_9BILA</name>
<evidence type="ECO:0000256" key="7">
    <source>
        <dbReference type="ARBA" id="ARBA00023224"/>
    </source>
</evidence>
<dbReference type="InterPro" id="IPR025475">
    <property type="entry name" value="DUF4326"/>
</dbReference>
<dbReference type="InterPro" id="IPR017452">
    <property type="entry name" value="GPCR_Rhodpsn_7TM"/>
</dbReference>
<organism evidence="10 11">
    <name type="scientific">Adineta steineri</name>
    <dbReference type="NCBI Taxonomy" id="433720"/>
    <lineage>
        <taxon>Eukaryota</taxon>
        <taxon>Metazoa</taxon>
        <taxon>Spiralia</taxon>
        <taxon>Gnathifera</taxon>
        <taxon>Rotifera</taxon>
        <taxon>Eurotatoria</taxon>
        <taxon>Bdelloidea</taxon>
        <taxon>Adinetida</taxon>
        <taxon>Adinetidae</taxon>
        <taxon>Adineta</taxon>
    </lineage>
</organism>
<comment type="caution">
    <text evidence="10">The sequence shown here is derived from an EMBL/GenBank/DDBJ whole genome shotgun (WGS) entry which is preliminary data.</text>
</comment>
<dbReference type="EMBL" id="CAJOBB010001979">
    <property type="protein sequence ID" value="CAF3925606.1"/>
    <property type="molecule type" value="Genomic_DNA"/>
</dbReference>
<feature type="transmembrane region" description="Helical" evidence="8">
    <location>
        <begin position="421"/>
        <end position="442"/>
    </location>
</feature>
<dbReference type="GO" id="GO:0004930">
    <property type="term" value="F:G protein-coupled receptor activity"/>
    <property type="evidence" value="ECO:0007669"/>
    <property type="project" value="UniProtKB-KW"/>
</dbReference>
<dbReference type="Gene3D" id="1.20.1070.10">
    <property type="entry name" value="Rhodopsin 7-helix transmembrane proteins"/>
    <property type="match status" value="1"/>
</dbReference>
<evidence type="ECO:0000313" key="10">
    <source>
        <dbReference type="EMBL" id="CAF3925606.1"/>
    </source>
</evidence>
<dbReference type="Pfam" id="PF08229">
    <property type="entry name" value="SHR3_chaperone"/>
    <property type="match status" value="1"/>
</dbReference>
<sequence length="601" mass="68949">MSTTAILLNNIYTGIATYYLPVVFVIGLFTNIANILIFSYGRLRTNICSWYFICLSISQILSLFFNGLYRIIVTGWNNGYDYSQISMDLCKFRVYGSTLSVALSRHFLCLILLDRWMITSRSASLRNKSSLKYGRWLILFSFVFWMLFSLQVPIGNPSVRLSSGCMPPPGSTYAIFYTVYTIIIGILPLFIMILLVFLILKNLRNRGRAIYPGAALTQQNLDNLPVRQSRSDFQLIRLSVIQIFCFVIFNAIYSTFALYFEVTSSVVRVGDRLPIEIFVINIGYTLLITYAAVTFALYILASSIFRQEFKERCLLCIDMFCDHYSLVSSSLTSQQLNTCISYYQNASHQPWYTSLATLLPMLIGAYVMFRNIKRTVYDTLSVPVFLGVIGIFLFRIKKYIETIATDIQANNSTKEEYLKQIAYNHVIIGVLLILLLILQILAEKQVKVPKKKTITMESEKKRKNLDDQTDIRSKLIKLDKPLPATQTVLLPLPTIVHLRRLKGKIVQDCDIYIGRACNMGGWQLKQSKWHNPYSVKQYGRDGAIDRYRKYIESNENNLLNDLHELSGKKLGCWCKPSPCHGDVLRELFKREVQQSSKTSNS</sequence>
<feature type="transmembrane region" description="Helical" evidence="8">
    <location>
        <begin position="278"/>
        <end position="301"/>
    </location>
</feature>
<dbReference type="AlphaFoldDB" id="A0A819IYB0"/>
<evidence type="ECO:0000256" key="3">
    <source>
        <dbReference type="ARBA" id="ARBA00022989"/>
    </source>
</evidence>
<keyword evidence="4" id="KW-0297">G-protein coupled receptor</keyword>
<reference evidence="10" key="1">
    <citation type="submission" date="2021-02" db="EMBL/GenBank/DDBJ databases">
        <authorList>
            <person name="Nowell W R."/>
        </authorList>
    </citation>
    <scope>NUCLEOTIDE SEQUENCE</scope>
</reference>
<evidence type="ECO:0000256" key="1">
    <source>
        <dbReference type="ARBA" id="ARBA00004141"/>
    </source>
</evidence>
<evidence type="ECO:0000256" key="2">
    <source>
        <dbReference type="ARBA" id="ARBA00022692"/>
    </source>
</evidence>
<dbReference type="PANTHER" id="PTHR24243:SF208">
    <property type="entry name" value="PYROKININ-1 RECEPTOR"/>
    <property type="match status" value="1"/>
</dbReference>
<proteinExistence type="predicted"/>
<keyword evidence="2 8" id="KW-0812">Transmembrane</keyword>
<feature type="domain" description="G-protein coupled receptors family 1 profile" evidence="9">
    <location>
        <begin position="30"/>
        <end position="298"/>
    </location>
</feature>